<evidence type="ECO:0000313" key="4">
    <source>
        <dbReference type="Proteomes" id="UP000738402"/>
    </source>
</evidence>
<dbReference type="SUPFAM" id="SSF51197">
    <property type="entry name" value="Clavaminate synthase-like"/>
    <property type="match status" value="1"/>
</dbReference>
<organism evidence="3 4">
    <name type="scientific">Ogataea haglerorum</name>
    <dbReference type="NCBI Taxonomy" id="1937702"/>
    <lineage>
        <taxon>Eukaryota</taxon>
        <taxon>Fungi</taxon>
        <taxon>Dikarya</taxon>
        <taxon>Ascomycota</taxon>
        <taxon>Saccharomycotina</taxon>
        <taxon>Pichiomycetes</taxon>
        <taxon>Pichiales</taxon>
        <taxon>Pichiaceae</taxon>
        <taxon>Ogataea</taxon>
    </lineage>
</organism>
<keyword evidence="1" id="KW-0479">Metal-binding</keyword>
<dbReference type="Pfam" id="PF03171">
    <property type="entry name" value="2OG-FeII_Oxy"/>
    <property type="match status" value="1"/>
</dbReference>
<dbReference type="InterPro" id="IPR044861">
    <property type="entry name" value="IPNS-like_FE2OG_OXY"/>
</dbReference>
<dbReference type="GO" id="GO:0044283">
    <property type="term" value="P:small molecule biosynthetic process"/>
    <property type="evidence" value="ECO:0007669"/>
    <property type="project" value="UniProtKB-ARBA"/>
</dbReference>
<evidence type="ECO:0000313" key="3">
    <source>
        <dbReference type="EMBL" id="KAG7729422.1"/>
    </source>
</evidence>
<dbReference type="InterPro" id="IPR027443">
    <property type="entry name" value="IPNS-like_sf"/>
</dbReference>
<protein>
    <recommendedName>
        <fullName evidence="2">Fe2OG dioxygenase domain-containing protein</fullName>
    </recommendedName>
</protein>
<dbReference type="AlphaFoldDB" id="A0AAN6I2H0"/>
<comment type="similarity">
    <text evidence="1">Belongs to the iron/ascorbate-dependent oxidoreductase family.</text>
</comment>
<name>A0AAN6I2H0_9ASCO</name>
<reference evidence="3" key="1">
    <citation type="journal article" date="2021" name="G3 (Bethesda)">
        <title>Genomic diversity, chromosomal rearrangements, and interspecies hybridization in the ogataea polymorpha species complex.</title>
        <authorList>
            <person name="Hanson S.J."/>
            <person name="Cinneide E.O."/>
            <person name="Salzberg L.I."/>
            <person name="Wolfe K.H."/>
            <person name="McGowan J."/>
            <person name="Fitzpatrick D.A."/>
            <person name="Matlin K."/>
        </authorList>
    </citation>
    <scope>NUCLEOTIDE SEQUENCE</scope>
    <source>
        <strain evidence="3">83-405-1</strain>
    </source>
</reference>
<sequence>MDSLLDRSSQCGALVTATLAPQLASILVSLLSSTIMSSSTSIVHLEEIDLRLFDEGPEARQALAERLEKALTGHGFFQLVNHGLVTDHLASIGSQVFEEPDEVKAGHIAGENDLPEESYKHLGVVRGSGYKPRGYWTYINDQKDRVEFFNLRHFAHPEYVKAASYPPSVEKNLPAIITYFNELHQNVLRKLLSLIDIILELPDGTLYNNHFRVVENKIKESATGYGRFLLYHEADDSYNMKTGSTLLRGHTDASALTFILSDPVKALQIRLPDTDNTWGFVKHKQGALVVNVGDALQFWTGEYFRSSVHRVASPPKHQKRSSIIYFCTPTSATYLDPDSLNSPKLKRLGIYADKSLQRITQGEWDIAKGAFFNNVSSNQTKGITILGRKSLGSLIGETVDT</sequence>
<dbReference type="PROSITE" id="PS51471">
    <property type="entry name" value="FE2OG_OXY"/>
    <property type="match status" value="1"/>
</dbReference>
<dbReference type="EMBL" id="JAHLUH010000003">
    <property type="protein sequence ID" value="KAG7729422.1"/>
    <property type="molecule type" value="Genomic_DNA"/>
</dbReference>
<dbReference type="GO" id="GO:0046872">
    <property type="term" value="F:metal ion binding"/>
    <property type="evidence" value="ECO:0007669"/>
    <property type="project" value="UniProtKB-KW"/>
</dbReference>
<evidence type="ECO:0000259" key="2">
    <source>
        <dbReference type="PROSITE" id="PS51471"/>
    </source>
</evidence>
<comment type="caution">
    <text evidence="3">The sequence shown here is derived from an EMBL/GenBank/DDBJ whole genome shotgun (WGS) entry which is preliminary data.</text>
</comment>
<dbReference type="GO" id="GO:0016491">
    <property type="term" value="F:oxidoreductase activity"/>
    <property type="evidence" value="ECO:0007669"/>
    <property type="project" value="UniProtKB-KW"/>
</dbReference>
<proteinExistence type="inferred from homology"/>
<dbReference type="Proteomes" id="UP000738402">
    <property type="component" value="Unassembled WGS sequence"/>
</dbReference>
<dbReference type="Gene3D" id="2.60.120.330">
    <property type="entry name" value="B-lactam Antibiotic, Isopenicillin N Synthase, Chain"/>
    <property type="match status" value="1"/>
</dbReference>
<dbReference type="InterPro" id="IPR026992">
    <property type="entry name" value="DIOX_N"/>
</dbReference>
<keyword evidence="1" id="KW-0560">Oxidoreductase</keyword>
<dbReference type="Pfam" id="PF14226">
    <property type="entry name" value="DIOX_N"/>
    <property type="match status" value="1"/>
</dbReference>
<dbReference type="PANTHER" id="PTHR47990">
    <property type="entry name" value="2-OXOGLUTARATE (2OG) AND FE(II)-DEPENDENT OXYGENASE SUPERFAMILY PROTEIN-RELATED"/>
    <property type="match status" value="1"/>
</dbReference>
<feature type="domain" description="Fe2OG dioxygenase" evidence="2">
    <location>
        <begin position="221"/>
        <end position="329"/>
    </location>
</feature>
<accession>A0AAN6I2H0</accession>
<dbReference type="InterPro" id="IPR050231">
    <property type="entry name" value="Iron_ascorbate_oxido_reductase"/>
</dbReference>
<evidence type="ECO:0000256" key="1">
    <source>
        <dbReference type="RuleBase" id="RU003682"/>
    </source>
</evidence>
<dbReference type="InterPro" id="IPR005123">
    <property type="entry name" value="Oxoglu/Fe-dep_dioxygenase_dom"/>
</dbReference>
<gene>
    <name evidence="3" type="ORF">KL933_001648</name>
</gene>
<keyword evidence="1" id="KW-0408">Iron</keyword>